<protein>
    <recommendedName>
        <fullName evidence="3">DUF5678 domain-containing protein</fullName>
    </recommendedName>
</protein>
<reference evidence="1 2" key="1">
    <citation type="submission" date="2021-03" db="EMBL/GenBank/DDBJ databases">
        <authorList>
            <person name="D'Agostino P."/>
            <person name="Huntemann M."/>
            <person name="Clum A."/>
            <person name="Spunde A."/>
            <person name="Palaniappan K."/>
            <person name="Ritter S."/>
            <person name="Mikhailova N."/>
            <person name="Chen I.-M."/>
            <person name="Stamatis D."/>
            <person name="Reddy T."/>
            <person name="O'Malley R."/>
            <person name="Daum C."/>
            <person name="Shapiro N."/>
            <person name="Ivanova N."/>
            <person name="Kyrpides N."/>
            <person name="Woyke T."/>
        </authorList>
    </citation>
    <scope>NUCLEOTIDE SEQUENCE [LARGE SCALE GENOMIC DNA]</scope>
    <source>
        <strain evidence="1 2">WS4403</strain>
    </source>
</reference>
<proteinExistence type="predicted"/>
<gene>
    <name evidence="1" type="ORF">J2125_003694</name>
</gene>
<name>A0ABS4PD06_9GAMM</name>
<evidence type="ECO:0008006" key="3">
    <source>
        <dbReference type="Google" id="ProtNLM"/>
    </source>
</evidence>
<sequence length="55" mass="6372">MNDKQKDKRIKTKNLPNQKGPLSGYWVAIFEGNIEGAEMEQEAIQKILNKRKDLN</sequence>
<dbReference type="EMBL" id="JAGGMQ010000001">
    <property type="protein sequence ID" value="MBP2170502.1"/>
    <property type="molecule type" value="Genomic_DNA"/>
</dbReference>
<accession>A0ABS4PD06</accession>
<evidence type="ECO:0000313" key="2">
    <source>
        <dbReference type="Proteomes" id="UP001195624"/>
    </source>
</evidence>
<comment type="caution">
    <text evidence="1">The sequence shown here is derived from an EMBL/GenBank/DDBJ whole genome shotgun (WGS) entry which is preliminary data.</text>
</comment>
<dbReference type="Proteomes" id="UP001195624">
    <property type="component" value="Unassembled WGS sequence"/>
</dbReference>
<organism evidence="1 2">
    <name type="scientific">Winslowiella toletana</name>
    <dbReference type="NCBI Taxonomy" id="92490"/>
    <lineage>
        <taxon>Bacteria</taxon>
        <taxon>Pseudomonadati</taxon>
        <taxon>Pseudomonadota</taxon>
        <taxon>Gammaproteobacteria</taxon>
        <taxon>Enterobacterales</taxon>
        <taxon>Erwiniaceae</taxon>
        <taxon>Winslowiella</taxon>
    </lineage>
</organism>
<evidence type="ECO:0000313" key="1">
    <source>
        <dbReference type="EMBL" id="MBP2170502.1"/>
    </source>
</evidence>
<dbReference type="RefSeq" id="WP_017799145.1">
    <property type="nucleotide sequence ID" value="NZ_JAGGMQ010000001.1"/>
</dbReference>
<reference evidence="2" key="2">
    <citation type="submission" date="2023-07" db="EMBL/GenBank/DDBJ databases">
        <title>Genome mining of underrepresented organisms for secondary metabolites.</title>
        <authorList>
            <person name="D'Agostino P.M."/>
        </authorList>
    </citation>
    <scope>NUCLEOTIDE SEQUENCE [LARGE SCALE GENOMIC DNA]</scope>
    <source>
        <strain evidence="2">WS4403</strain>
    </source>
</reference>
<keyword evidence="2" id="KW-1185">Reference proteome</keyword>